<dbReference type="AlphaFoldDB" id="A0A0H3DI94"/>
<feature type="compositionally biased region" description="Low complexity" evidence="1">
    <location>
        <begin position="168"/>
        <end position="178"/>
    </location>
</feature>
<dbReference type="Proteomes" id="UP000000328">
    <property type="component" value="Chromosome"/>
</dbReference>
<dbReference type="KEGG" id="amd:AMED_7686"/>
<name>A0A0H3DI94_AMYMU</name>
<proteinExistence type="predicted"/>
<dbReference type="EMBL" id="CP002000">
    <property type="protein sequence ID" value="ADJ49394.1"/>
    <property type="molecule type" value="Genomic_DNA"/>
</dbReference>
<dbReference type="RefSeq" id="WP_013229435.1">
    <property type="nucleotide sequence ID" value="NC_014318.1"/>
</dbReference>
<dbReference type="PATRIC" id="fig|749927.5.peg.7988"/>
<accession>A0A0H3DI94</accession>
<feature type="region of interest" description="Disordered" evidence="1">
    <location>
        <begin position="168"/>
        <end position="256"/>
    </location>
</feature>
<evidence type="ECO:0000313" key="3">
    <source>
        <dbReference type="Proteomes" id="UP000000328"/>
    </source>
</evidence>
<dbReference type="HOGENOM" id="CLU_737023_0_0_11"/>
<dbReference type="GeneID" id="92875310"/>
<dbReference type="OrthoDB" id="3612524at2"/>
<feature type="compositionally biased region" description="Low complexity" evidence="1">
    <location>
        <begin position="199"/>
        <end position="217"/>
    </location>
</feature>
<protein>
    <submittedName>
        <fullName evidence="2">Uncharacterized protein</fullName>
    </submittedName>
</protein>
<evidence type="ECO:0000256" key="1">
    <source>
        <dbReference type="SAM" id="MobiDB-lite"/>
    </source>
</evidence>
<evidence type="ECO:0000313" key="2">
    <source>
        <dbReference type="EMBL" id="ADJ49394.1"/>
    </source>
</evidence>
<gene>
    <name evidence="2" type="ordered locus">AMED_7686</name>
</gene>
<organism evidence="2 3">
    <name type="scientific">Amycolatopsis mediterranei (strain U-32)</name>
    <dbReference type="NCBI Taxonomy" id="749927"/>
    <lineage>
        <taxon>Bacteria</taxon>
        <taxon>Bacillati</taxon>
        <taxon>Actinomycetota</taxon>
        <taxon>Actinomycetes</taxon>
        <taxon>Pseudonocardiales</taxon>
        <taxon>Pseudonocardiaceae</taxon>
        <taxon>Amycolatopsis</taxon>
    </lineage>
</organism>
<reference evidence="2 3" key="1">
    <citation type="journal article" date="2010" name="Cell Res.">
        <title>Complete genome sequence of the rifamycin SV-producing Amycolatopsis mediterranei U32 revealed its genetic characteristics in phylogeny and metabolism.</title>
        <authorList>
            <person name="Zhao W."/>
            <person name="Zhong Y."/>
            <person name="Yuan H."/>
            <person name="Wang J."/>
            <person name="Zheng H."/>
            <person name="Wang Y."/>
            <person name="Cen X."/>
            <person name="Xu F."/>
            <person name="Bai J."/>
            <person name="Han X."/>
            <person name="Lu G."/>
            <person name="Zhu Y."/>
            <person name="Shao Z."/>
            <person name="Yan H."/>
            <person name="Li C."/>
            <person name="Peng N."/>
            <person name="Zhang Z."/>
            <person name="Zhang Y."/>
            <person name="Lin W."/>
            <person name="Fan Y."/>
            <person name="Qin Z."/>
            <person name="Hu Y."/>
            <person name="Zhu B."/>
            <person name="Wang S."/>
            <person name="Ding X."/>
            <person name="Zhao G.P."/>
        </authorList>
    </citation>
    <scope>NUCLEOTIDE SEQUENCE [LARGE SCALE GENOMIC DNA]</scope>
    <source>
        <strain evidence="3">U-32</strain>
    </source>
</reference>
<sequence>MRSTELAVPAENTVRALRRLAPGARLREPRTPELRVLAGALRDCAPPELARAHPGPVGRVVLAAQLRALDRAMTGFFAAGEGGPEAARLVRAAFFSRVRQARPLLDRLATEPGLRTAALAWADVLGHRILAGQLRGVREVPGEEDGRRAAELAVAALLPRAEAGAGGREVLLPWPDGGSPSGSGPVGVPPDDSAGDAGGPRPASGGSPSGAKPVGVPPGDGAGDATGLPPGPGEGGRPASGDRGSPPPPGPAGGSAFLHVRSVRVTDRGFRVDVHADPPVELLRDGDGLTLRALWWNGLDRVADDLGHEYLLLARDHAGTGTVRHWCHPRPAPGARVLRLESAGYRGERVRLDPASAGTCAEVLVKLELTVRLGV</sequence>